<accession>A0A290ZA29</accession>
<evidence type="ECO:0000259" key="1">
    <source>
        <dbReference type="Pfam" id="PF12680"/>
    </source>
</evidence>
<name>A0A290ZA29_9PSEU</name>
<evidence type="ECO:0000313" key="2">
    <source>
        <dbReference type="EMBL" id="ATE55867.1"/>
    </source>
</evidence>
<dbReference type="SUPFAM" id="SSF54427">
    <property type="entry name" value="NTF2-like"/>
    <property type="match status" value="1"/>
</dbReference>
<dbReference type="EMBL" id="CP023445">
    <property type="protein sequence ID" value="ATE55867.1"/>
    <property type="molecule type" value="Genomic_DNA"/>
</dbReference>
<organism evidence="2 3">
    <name type="scientific">Actinosynnema pretiosum</name>
    <dbReference type="NCBI Taxonomy" id="42197"/>
    <lineage>
        <taxon>Bacteria</taxon>
        <taxon>Bacillati</taxon>
        <taxon>Actinomycetota</taxon>
        <taxon>Actinomycetes</taxon>
        <taxon>Pseudonocardiales</taxon>
        <taxon>Pseudonocardiaceae</taxon>
        <taxon>Actinosynnema</taxon>
    </lineage>
</organism>
<dbReference type="KEGG" id="apre:CNX65_23445"/>
<gene>
    <name evidence="2" type="ORF">CNX65_23445</name>
</gene>
<proteinExistence type="predicted"/>
<feature type="domain" description="SnoaL-like" evidence="1">
    <location>
        <begin position="25"/>
        <end position="123"/>
    </location>
</feature>
<keyword evidence="3" id="KW-1185">Reference proteome</keyword>
<dbReference type="AlphaFoldDB" id="A0A290ZA29"/>
<reference evidence="2" key="1">
    <citation type="submission" date="2017-09" db="EMBL/GenBank/DDBJ databases">
        <title>Complete Genome Sequence of ansamitocin-producing Bacterium Actinosynnema pretiosum X47.</title>
        <authorList>
            <person name="Cao G."/>
            <person name="Zong G."/>
            <person name="Zhong C."/>
            <person name="Fu J."/>
        </authorList>
    </citation>
    <scope>NUCLEOTIDE SEQUENCE [LARGE SCALE GENOMIC DNA]</scope>
    <source>
        <strain evidence="2">X47</strain>
    </source>
</reference>
<sequence length="139" mass="15509">MSTALRVDPDFPDLTDDIDIQNDIFIDVFNSGDGALFDKLYRPDAISNFSGGQLTGAPRKAWFEQFLAPKPHLEATLTHAYVAGDVSLIGVTFIILTTDEEGRKVKITGRCTDVLRRGDDGRWLMCMDRPVMDPPEFVD</sequence>
<evidence type="ECO:0000313" key="3">
    <source>
        <dbReference type="Proteomes" id="UP000218505"/>
    </source>
</evidence>
<dbReference type="Pfam" id="PF12680">
    <property type="entry name" value="SnoaL_2"/>
    <property type="match status" value="1"/>
</dbReference>
<protein>
    <submittedName>
        <fullName evidence="2">DUF4440 domain-containing protein</fullName>
    </submittedName>
</protein>
<dbReference type="InterPro" id="IPR037401">
    <property type="entry name" value="SnoaL-like"/>
</dbReference>
<dbReference type="Gene3D" id="3.10.450.50">
    <property type="match status" value="1"/>
</dbReference>
<dbReference type="Proteomes" id="UP000218505">
    <property type="component" value="Chromosome"/>
</dbReference>
<dbReference type="RefSeq" id="WP_096495696.1">
    <property type="nucleotide sequence ID" value="NZ_CP023445.1"/>
</dbReference>
<dbReference type="InterPro" id="IPR032710">
    <property type="entry name" value="NTF2-like_dom_sf"/>
</dbReference>